<gene>
    <name evidence="1" type="ORF">FXB40_19125</name>
</gene>
<dbReference type="OrthoDB" id="8020600at2"/>
<name>A0A5D3KCD5_9BRAD</name>
<evidence type="ECO:0000313" key="2">
    <source>
        <dbReference type="Proteomes" id="UP000324758"/>
    </source>
</evidence>
<comment type="caution">
    <text evidence="1">The sequence shown here is derived from an EMBL/GenBank/DDBJ whole genome shotgun (WGS) entry which is preliminary data.</text>
</comment>
<accession>A0A5D3KCD5</accession>
<dbReference type="EMBL" id="VSSS01000030">
    <property type="protein sequence ID" value="TYL93956.1"/>
    <property type="molecule type" value="Genomic_DNA"/>
</dbReference>
<reference evidence="1 2" key="1">
    <citation type="submission" date="2019-08" db="EMBL/GenBank/DDBJ databases">
        <title>Bradyrhizobium hipponensis sp. nov., a rhizobium isolated from a Lupinus angustifolius root nodule in Tunisia.</title>
        <authorList>
            <person name="Off K."/>
            <person name="Rejili M."/>
            <person name="Mars M."/>
            <person name="Brachmann A."/>
            <person name="Marin M."/>
        </authorList>
    </citation>
    <scope>NUCLEOTIDE SEQUENCE [LARGE SCALE GENOMIC DNA]</scope>
    <source>
        <strain evidence="1 2">CTAW71</strain>
    </source>
</reference>
<dbReference type="Proteomes" id="UP000324758">
    <property type="component" value="Unassembled WGS sequence"/>
</dbReference>
<organism evidence="1 2">
    <name type="scientific">Bradyrhizobium rifense</name>
    <dbReference type="NCBI Taxonomy" id="515499"/>
    <lineage>
        <taxon>Bacteria</taxon>
        <taxon>Pseudomonadati</taxon>
        <taxon>Pseudomonadota</taxon>
        <taxon>Alphaproteobacteria</taxon>
        <taxon>Hyphomicrobiales</taxon>
        <taxon>Nitrobacteraceae</taxon>
        <taxon>Bradyrhizobium</taxon>
    </lineage>
</organism>
<proteinExistence type="predicted"/>
<protein>
    <submittedName>
        <fullName evidence="1">Uncharacterized protein</fullName>
    </submittedName>
</protein>
<sequence>MHKPPGLVFLVAATCSFQPVGAGATGDSNAFASETPRSMLAAQIRMQGFTCDKPLGALRDTKRSRPDRAVWVLKCSNATYRITRAPDMAAKVEPLP</sequence>
<keyword evidence="2" id="KW-1185">Reference proteome</keyword>
<evidence type="ECO:0000313" key="1">
    <source>
        <dbReference type="EMBL" id="TYL93956.1"/>
    </source>
</evidence>
<dbReference type="AlphaFoldDB" id="A0A5D3KCD5"/>